<comment type="caution">
    <text evidence="2">The sequence shown here is derived from an EMBL/GenBank/DDBJ whole genome shotgun (WGS) entry which is preliminary data.</text>
</comment>
<dbReference type="EMBL" id="JAWRVE010000028">
    <property type="protein sequence ID" value="KAL1872732.1"/>
    <property type="molecule type" value="Genomic_DNA"/>
</dbReference>
<keyword evidence="3" id="KW-1185">Reference proteome</keyword>
<gene>
    <name evidence="2" type="ORF">Daus18300_004278</name>
</gene>
<name>A0ABR3X9T6_9PEZI</name>
<feature type="signal peptide" evidence="1">
    <location>
        <begin position="1"/>
        <end position="17"/>
    </location>
</feature>
<reference evidence="2 3" key="1">
    <citation type="journal article" date="2024" name="IMA Fungus">
        <title>IMA Genome - F19 : A genome assembly and annotation guide to empower mycologists, including annotated draft genome sequences of Ceratocystis pirilliformis, Diaporthe australafricana, Fusarium ophioides, Paecilomyces lecythidis, and Sporothrix stenoceras.</title>
        <authorList>
            <person name="Aylward J."/>
            <person name="Wilson A.M."/>
            <person name="Visagie C.M."/>
            <person name="Spraker J."/>
            <person name="Barnes I."/>
            <person name="Buitendag C."/>
            <person name="Ceriani C."/>
            <person name="Del Mar Angel L."/>
            <person name="du Plessis D."/>
            <person name="Fuchs T."/>
            <person name="Gasser K."/>
            <person name="Kramer D."/>
            <person name="Li W."/>
            <person name="Munsamy K."/>
            <person name="Piso A."/>
            <person name="Price J.L."/>
            <person name="Sonnekus B."/>
            <person name="Thomas C."/>
            <person name="van der Nest A."/>
            <person name="van Dijk A."/>
            <person name="van Heerden A."/>
            <person name="van Vuuren N."/>
            <person name="Yilmaz N."/>
            <person name="Duong T.A."/>
            <person name="van der Merwe N.A."/>
            <person name="Wingfield M.J."/>
            <person name="Wingfield B.D."/>
        </authorList>
    </citation>
    <scope>NUCLEOTIDE SEQUENCE [LARGE SCALE GENOMIC DNA]</scope>
    <source>
        <strain evidence="2 3">CMW 18300</strain>
    </source>
</reference>
<feature type="chain" id="PRO_5045715745" evidence="1">
    <location>
        <begin position="18"/>
        <end position="61"/>
    </location>
</feature>
<sequence length="61" mass="6571">MQFSAATLAFFVNLALAVAVPEAAPAGMVQKLDARDVSENLIFGRIYSAMGHCMDTSRDSY</sequence>
<evidence type="ECO:0000313" key="3">
    <source>
        <dbReference type="Proteomes" id="UP001583177"/>
    </source>
</evidence>
<evidence type="ECO:0000256" key="1">
    <source>
        <dbReference type="SAM" id="SignalP"/>
    </source>
</evidence>
<dbReference type="Proteomes" id="UP001583177">
    <property type="component" value="Unassembled WGS sequence"/>
</dbReference>
<accession>A0ABR3X9T6</accession>
<keyword evidence="1" id="KW-0732">Signal</keyword>
<organism evidence="2 3">
    <name type="scientific">Diaporthe australafricana</name>
    <dbReference type="NCBI Taxonomy" id="127596"/>
    <lineage>
        <taxon>Eukaryota</taxon>
        <taxon>Fungi</taxon>
        <taxon>Dikarya</taxon>
        <taxon>Ascomycota</taxon>
        <taxon>Pezizomycotina</taxon>
        <taxon>Sordariomycetes</taxon>
        <taxon>Sordariomycetidae</taxon>
        <taxon>Diaporthales</taxon>
        <taxon>Diaporthaceae</taxon>
        <taxon>Diaporthe</taxon>
    </lineage>
</organism>
<protein>
    <submittedName>
        <fullName evidence="2">Uncharacterized protein</fullName>
    </submittedName>
</protein>
<proteinExistence type="predicted"/>
<evidence type="ECO:0000313" key="2">
    <source>
        <dbReference type="EMBL" id="KAL1872732.1"/>
    </source>
</evidence>